<feature type="transmembrane region" description="Helical" evidence="2">
    <location>
        <begin position="42"/>
        <end position="66"/>
    </location>
</feature>
<reference evidence="3 4" key="1">
    <citation type="submission" date="2021-02" db="EMBL/GenBank/DDBJ databases">
        <title>FDA dAtabase for Regulatory Grade micrObial Sequences (FDA-ARGOS): Supporting development and validation of Infectious Disease Dx tests.</title>
        <authorList>
            <person name="Sproer C."/>
            <person name="Gronow S."/>
            <person name="Severitt S."/>
            <person name="Schroder I."/>
            <person name="Tallon L."/>
            <person name="Sadzewicz L."/>
            <person name="Zhao X."/>
            <person name="Boylan J."/>
            <person name="Ott S."/>
            <person name="Bowen H."/>
            <person name="Vavikolanu K."/>
            <person name="Mehta A."/>
            <person name="Aluvathingal J."/>
            <person name="Nadendla S."/>
            <person name="Lowell S."/>
            <person name="Myers T."/>
            <person name="Yan Y."/>
            <person name="Sichtig H."/>
        </authorList>
    </citation>
    <scope>NUCLEOTIDE SEQUENCE [LARGE SCALE GENOMIC DNA]</scope>
    <source>
        <strain evidence="3 4">FDAARGOS_1211</strain>
    </source>
</reference>
<gene>
    <name evidence="3" type="ORF">I6J41_16750</name>
</gene>
<sequence>MPRTRTVERSRLVPHTIDGTTHLVLDRYEEKVPLPPRDWDRLVLTGVTAAAAVIGVASIIWSTASIGSLLDLVVPLTAAAYAAALVFDLVWLSCMALEWLARYDQERAVLPRRAGYVALGIAMGAVGAHGWIAGEFAIGCVAAAVSGLAKVMWSVVLRHHAKPLDSHTQQWVDAERAKAGGRLAMVSVRRELTRAEEAVAAERAALSGASGPSPDADPDRPEARVENPDDEETPATTGPMTIADAVRTAVSSGITDPDAVLRYVRKVADANAKESSVERYLRTVRRPA</sequence>
<name>A0ABX7J6T2_9ACTN</name>
<keyword evidence="2" id="KW-0812">Transmembrane</keyword>
<proteinExistence type="predicted"/>
<protein>
    <submittedName>
        <fullName evidence="3">Protein transporter Sec31</fullName>
    </submittedName>
</protein>
<evidence type="ECO:0000313" key="4">
    <source>
        <dbReference type="Proteomes" id="UP000598054"/>
    </source>
</evidence>
<organism evidence="3 4">
    <name type="scientific">Streptomyces californicus</name>
    <dbReference type="NCBI Taxonomy" id="67351"/>
    <lineage>
        <taxon>Bacteria</taxon>
        <taxon>Bacillati</taxon>
        <taxon>Actinomycetota</taxon>
        <taxon>Actinomycetes</taxon>
        <taxon>Kitasatosporales</taxon>
        <taxon>Streptomycetaceae</taxon>
        <taxon>Streptomyces</taxon>
    </lineage>
</organism>
<keyword evidence="2" id="KW-1133">Transmembrane helix</keyword>
<dbReference type="Proteomes" id="UP000598054">
    <property type="component" value="Chromosome"/>
</dbReference>
<feature type="transmembrane region" description="Helical" evidence="2">
    <location>
        <begin position="113"/>
        <end position="130"/>
    </location>
</feature>
<dbReference type="EMBL" id="CP070249">
    <property type="protein sequence ID" value="QRV42203.1"/>
    <property type="molecule type" value="Genomic_DNA"/>
</dbReference>
<feature type="compositionally biased region" description="Basic and acidic residues" evidence="1">
    <location>
        <begin position="217"/>
        <end position="227"/>
    </location>
</feature>
<feature type="region of interest" description="Disordered" evidence="1">
    <location>
        <begin position="203"/>
        <end position="242"/>
    </location>
</feature>
<evidence type="ECO:0000256" key="1">
    <source>
        <dbReference type="SAM" id="MobiDB-lite"/>
    </source>
</evidence>
<feature type="transmembrane region" description="Helical" evidence="2">
    <location>
        <begin position="78"/>
        <end position="101"/>
    </location>
</feature>
<dbReference type="RefSeq" id="WP_030276536.1">
    <property type="nucleotide sequence ID" value="NZ_CP070242.1"/>
</dbReference>
<keyword evidence="4" id="KW-1185">Reference proteome</keyword>
<accession>A0ABX7J6T2</accession>
<keyword evidence="2" id="KW-0472">Membrane</keyword>
<evidence type="ECO:0000313" key="3">
    <source>
        <dbReference type="EMBL" id="QRV42203.1"/>
    </source>
</evidence>
<evidence type="ECO:0000256" key="2">
    <source>
        <dbReference type="SAM" id="Phobius"/>
    </source>
</evidence>
<dbReference type="GeneID" id="63981196"/>
<feature type="transmembrane region" description="Helical" evidence="2">
    <location>
        <begin position="136"/>
        <end position="157"/>
    </location>
</feature>